<feature type="transmembrane region" description="Helical" evidence="2">
    <location>
        <begin position="82"/>
        <end position="101"/>
    </location>
</feature>
<keyword evidence="2" id="KW-0472">Membrane</keyword>
<feature type="domain" description="Cell envelope-related transcriptional attenuator" evidence="3">
    <location>
        <begin position="187"/>
        <end position="363"/>
    </location>
</feature>
<comment type="similarity">
    <text evidence="1">Belongs to the LytR/CpsA/Psr (LCP) family.</text>
</comment>
<dbReference type="EMBL" id="VRMG01000015">
    <property type="protein sequence ID" value="TXN28256.1"/>
    <property type="molecule type" value="Genomic_DNA"/>
</dbReference>
<feature type="transmembrane region" description="Helical" evidence="2">
    <location>
        <begin position="48"/>
        <end position="70"/>
    </location>
</feature>
<gene>
    <name evidence="4" type="ORF">FVP33_17425</name>
</gene>
<sequence>MTAVNPVRDPDLRSPNVMTKRAWWLVGLNILIPGSAQILAGNRRLGRFGVGTTFLLWAVALLSLVVYLVAHPVFYTIVTNPIVLTVAQVALAGYAILWIVLTLDTLRLVRLIRAAPITRPFIAALAVLALVATAGGASYAAVTAGSARSALGQIFAGSTMAPPVNGRYNILLLGGDAGPDRTGLRPDSTSVASIDAATGATTIIGIPRNLEQIPFVTGSPLYGPFPNGYNCGDKCLIDYLYTYGEEHPSLYPKAVTNGSLPGIEAMRDAVEGVLGIKIQYFGLIDMQGFSDLVDALGGVTVDVPTRTPIGGVTGAKPTGWVEAGTQKMNGATALWYARTRYDSNDFERMARQRLVQEAIIKQFQPAIIVSKFQAIAQAGAQVVKTDVPSSALGGFVDLAEKSRKLPVAHLELVPPVVQPGNPDFSKIRQLVAQALAPKTATPAP</sequence>
<dbReference type="Proteomes" id="UP000321379">
    <property type="component" value="Unassembled WGS sequence"/>
</dbReference>
<keyword evidence="2" id="KW-0812">Transmembrane</keyword>
<dbReference type="RefSeq" id="WP_147784970.1">
    <property type="nucleotide sequence ID" value="NZ_VRMG01000015.1"/>
</dbReference>
<evidence type="ECO:0000259" key="3">
    <source>
        <dbReference type="Pfam" id="PF03816"/>
    </source>
</evidence>
<dbReference type="NCBIfam" id="TIGR00350">
    <property type="entry name" value="lytR_cpsA_psr"/>
    <property type="match status" value="1"/>
</dbReference>
<evidence type="ECO:0000313" key="5">
    <source>
        <dbReference type="Proteomes" id="UP000321379"/>
    </source>
</evidence>
<feature type="transmembrane region" description="Helical" evidence="2">
    <location>
        <begin position="121"/>
        <end position="142"/>
    </location>
</feature>
<dbReference type="Gene3D" id="3.40.630.190">
    <property type="entry name" value="LCP protein"/>
    <property type="match status" value="1"/>
</dbReference>
<keyword evidence="5" id="KW-1185">Reference proteome</keyword>
<name>A0A5C8UJL6_9MICO</name>
<dbReference type="InterPro" id="IPR050922">
    <property type="entry name" value="LytR/CpsA/Psr_CW_biosynth"/>
</dbReference>
<dbReference type="Pfam" id="PF03816">
    <property type="entry name" value="LytR_cpsA_psr"/>
    <property type="match status" value="1"/>
</dbReference>
<evidence type="ECO:0000256" key="2">
    <source>
        <dbReference type="SAM" id="Phobius"/>
    </source>
</evidence>
<proteinExistence type="inferred from homology"/>
<protein>
    <submittedName>
        <fullName evidence="4">LytR family transcriptional regulator</fullName>
    </submittedName>
</protein>
<keyword evidence="2" id="KW-1133">Transmembrane helix</keyword>
<dbReference type="PANTHER" id="PTHR33392">
    <property type="entry name" value="POLYISOPRENYL-TEICHOIC ACID--PEPTIDOGLYCAN TEICHOIC ACID TRANSFERASE TAGU"/>
    <property type="match status" value="1"/>
</dbReference>
<dbReference type="InterPro" id="IPR004474">
    <property type="entry name" value="LytR_CpsA_psr"/>
</dbReference>
<feature type="transmembrane region" description="Helical" evidence="2">
    <location>
        <begin position="22"/>
        <end position="41"/>
    </location>
</feature>
<organism evidence="4 5">
    <name type="scientific">Lacisediminihabitans profunda</name>
    <dbReference type="NCBI Taxonomy" id="2594790"/>
    <lineage>
        <taxon>Bacteria</taxon>
        <taxon>Bacillati</taxon>
        <taxon>Actinomycetota</taxon>
        <taxon>Actinomycetes</taxon>
        <taxon>Micrococcales</taxon>
        <taxon>Microbacteriaceae</taxon>
        <taxon>Lacisediminihabitans</taxon>
    </lineage>
</organism>
<accession>A0A5C8UJL6</accession>
<reference evidence="4 5" key="1">
    <citation type="submission" date="2019-08" db="EMBL/GenBank/DDBJ databases">
        <title>Bacterial whole genome sequence for Glaciihabitans sp. CHu50b-6-2.</title>
        <authorList>
            <person name="Jin L."/>
        </authorList>
    </citation>
    <scope>NUCLEOTIDE SEQUENCE [LARGE SCALE GENOMIC DNA]</scope>
    <source>
        <strain evidence="4 5">CHu50b-6-2</strain>
    </source>
</reference>
<evidence type="ECO:0000313" key="4">
    <source>
        <dbReference type="EMBL" id="TXN28256.1"/>
    </source>
</evidence>
<dbReference type="AlphaFoldDB" id="A0A5C8UJL6"/>
<comment type="caution">
    <text evidence="4">The sequence shown here is derived from an EMBL/GenBank/DDBJ whole genome shotgun (WGS) entry which is preliminary data.</text>
</comment>
<evidence type="ECO:0000256" key="1">
    <source>
        <dbReference type="ARBA" id="ARBA00006068"/>
    </source>
</evidence>
<dbReference type="PANTHER" id="PTHR33392:SF6">
    <property type="entry name" value="POLYISOPRENYL-TEICHOIC ACID--PEPTIDOGLYCAN TEICHOIC ACID TRANSFERASE TAGU"/>
    <property type="match status" value="1"/>
</dbReference>